<dbReference type="Proteomes" id="UP000053958">
    <property type="component" value="Unassembled WGS sequence"/>
</dbReference>
<accession>A0A0F4Z0C6</accession>
<dbReference type="AlphaFoldDB" id="A0A0F4Z0C6"/>
<proteinExistence type="predicted"/>
<keyword evidence="3" id="KW-1185">Reference proteome</keyword>
<dbReference type="Gene3D" id="3.40.50.1820">
    <property type="entry name" value="alpha/beta hydrolase"/>
    <property type="match status" value="1"/>
</dbReference>
<dbReference type="GeneID" id="25314351"/>
<name>A0A0F4Z0C6_RASE3</name>
<keyword evidence="1" id="KW-0175">Coiled coil</keyword>
<evidence type="ECO:0000256" key="1">
    <source>
        <dbReference type="SAM" id="Coils"/>
    </source>
</evidence>
<evidence type="ECO:0000313" key="3">
    <source>
        <dbReference type="Proteomes" id="UP000053958"/>
    </source>
</evidence>
<feature type="coiled-coil region" evidence="1">
    <location>
        <begin position="380"/>
        <end position="407"/>
    </location>
</feature>
<dbReference type="SUPFAM" id="SSF53474">
    <property type="entry name" value="alpha/beta-Hydrolases"/>
    <property type="match status" value="1"/>
</dbReference>
<comment type="caution">
    <text evidence="2">The sequence shown here is derived from an EMBL/GenBank/DDBJ whole genome shotgun (WGS) entry which is preliminary data.</text>
</comment>
<dbReference type="OrthoDB" id="2891848at2759"/>
<dbReference type="RefSeq" id="XP_013330571.1">
    <property type="nucleotide sequence ID" value="XM_013475117.1"/>
</dbReference>
<protein>
    <submittedName>
        <fullName evidence="2">Thioesterase domain protein</fullName>
    </submittedName>
</protein>
<organism evidence="2 3">
    <name type="scientific">Rasamsonia emersonii (strain ATCC 16479 / CBS 393.64 / IMI 116815)</name>
    <dbReference type="NCBI Taxonomy" id="1408163"/>
    <lineage>
        <taxon>Eukaryota</taxon>
        <taxon>Fungi</taxon>
        <taxon>Dikarya</taxon>
        <taxon>Ascomycota</taxon>
        <taxon>Pezizomycotina</taxon>
        <taxon>Eurotiomycetes</taxon>
        <taxon>Eurotiomycetidae</taxon>
        <taxon>Eurotiales</taxon>
        <taxon>Trichocomaceae</taxon>
        <taxon>Rasamsonia</taxon>
    </lineage>
</organism>
<dbReference type="EMBL" id="LASV01000080">
    <property type="protein sequence ID" value="KKA23959.1"/>
    <property type="molecule type" value="Genomic_DNA"/>
</dbReference>
<evidence type="ECO:0000313" key="2">
    <source>
        <dbReference type="EMBL" id="KKA23959.1"/>
    </source>
</evidence>
<sequence length="409" mass="45146">MAATAEAANNNNINININNPHLYEGERLETIAGYPTLFKFLPARDHSASNNKNRPPLMVFIPGASHLARIAYGGHKGYDPRNFLAYWLNAAGYDVLAISYPLETTIMAPHHPDFRVPAWGQQAAMTTRKVVDENALSGEVVLLGWSMGGKILKPFMASARECGLRVKLFVALAATPGGITGLRAYPAGIRRTAAGYATCAGFAEAFLRQIHEQQRQEGENAPAIIDDDVFLREYFGHTPVRLTSWGLTYPDSSNGKNNNNNNIDDSGFIPDEWEALRDAGPTDQDIRGYPFIGSIRPTSMLDTRHTLCDSANWGMNLTLKLTADVTKALSSSHRSSSSSSQDEKEHWWNKLTDLVYSAPAQMTTETVKGTHFFFLGKTGARATAEAIVRLIEKMERIQREMVELLAKLS</sequence>
<gene>
    <name evidence="2" type="ORF">T310_2000</name>
</gene>
<dbReference type="InterPro" id="IPR029058">
    <property type="entry name" value="AB_hydrolase_fold"/>
</dbReference>
<reference evidence="2 3" key="1">
    <citation type="submission" date="2015-04" db="EMBL/GenBank/DDBJ databases">
        <authorList>
            <person name="Heijne W.H."/>
            <person name="Fedorova N.D."/>
            <person name="Nierman W.C."/>
            <person name="Vollebregt A.W."/>
            <person name="Zhao Z."/>
            <person name="Wu L."/>
            <person name="Kumar M."/>
            <person name="Stam H."/>
            <person name="van den Berg M.A."/>
            <person name="Pel H.J."/>
        </authorList>
    </citation>
    <scope>NUCLEOTIDE SEQUENCE [LARGE SCALE GENOMIC DNA]</scope>
    <source>
        <strain evidence="2 3">CBS 393.64</strain>
    </source>
</reference>